<dbReference type="Proteomes" id="UP001309705">
    <property type="component" value="Unassembled WGS sequence"/>
</dbReference>
<protein>
    <submittedName>
        <fullName evidence="4">FecR domain-containing protein</fullName>
    </submittedName>
</protein>
<keyword evidence="1" id="KW-0472">Membrane</keyword>
<evidence type="ECO:0000313" key="4">
    <source>
        <dbReference type="EMBL" id="MEC5344550.1"/>
    </source>
</evidence>
<comment type="caution">
    <text evidence="4">The sequence shown here is derived from an EMBL/GenBank/DDBJ whole genome shotgun (WGS) entry which is preliminary data.</text>
</comment>
<reference evidence="4 5" key="1">
    <citation type="journal article" date="2017" name="Int. J. Syst. Evol. Microbiol.">
        <title>Brenneria populi subsp. brevivirga subsp. nov. isolated from symptomatic bark of Populus x euramericana canker, and description of Brenneria populi subsp. populi subsp. nov.</title>
        <authorList>
            <person name="Zheng M.H."/>
            <person name="Piao C.G."/>
            <person name="Xue H."/>
            <person name="Guo M.W."/>
            <person name="Li Y."/>
        </authorList>
    </citation>
    <scope>NUCLEOTIDE SEQUENCE [LARGE SCALE GENOMIC DNA]</scope>
    <source>
        <strain evidence="4 5">D9-5</strain>
    </source>
</reference>
<dbReference type="EMBL" id="JAYWTM010000024">
    <property type="protein sequence ID" value="MEC5344550.1"/>
    <property type="molecule type" value="Genomic_DNA"/>
</dbReference>
<dbReference type="PIRSF" id="PIRSF018266">
    <property type="entry name" value="FecR"/>
    <property type="match status" value="1"/>
</dbReference>
<evidence type="ECO:0000259" key="3">
    <source>
        <dbReference type="Pfam" id="PF16220"/>
    </source>
</evidence>
<feature type="transmembrane region" description="Helical" evidence="1">
    <location>
        <begin position="82"/>
        <end position="104"/>
    </location>
</feature>
<dbReference type="Gene3D" id="2.60.120.1440">
    <property type="match status" value="1"/>
</dbReference>
<dbReference type="RefSeq" id="WP_327619347.1">
    <property type="nucleotide sequence ID" value="NZ_JAYWTM010000024.1"/>
</dbReference>
<feature type="domain" description="FecR N-terminal" evidence="3">
    <location>
        <begin position="10"/>
        <end position="52"/>
    </location>
</feature>
<dbReference type="Pfam" id="PF04773">
    <property type="entry name" value="FecR"/>
    <property type="match status" value="1"/>
</dbReference>
<dbReference type="Pfam" id="PF16220">
    <property type="entry name" value="DUF4880"/>
    <property type="match status" value="1"/>
</dbReference>
<gene>
    <name evidence="4" type="ORF">VSX58_18305</name>
</gene>
<dbReference type="InterPro" id="IPR012373">
    <property type="entry name" value="Ferrdict_sens_TM"/>
</dbReference>
<keyword evidence="1" id="KW-0812">Transmembrane</keyword>
<dbReference type="InterPro" id="IPR006860">
    <property type="entry name" value="FecR"/>
</dbReference>
<name>A0ABU6JUV2_9GAMM</name>
<keyword evidence="5" id="KW-1185">Reference proteome</keyword>
<dbReference type="PANTHER" id="PTHR30273">
    <property type="entry name" value="PERIPLASMIC SIGNAL SENSOR AND SIGMA FACTOR ACTIVATOR FECR-RELATED"/>
    <property type="match status" value="1"/>
</dbReference>
<accession>A0ABU6JUV2</accession>
<evidence type="ECO:0000256" key="1">
    <source>
        <dbReference type="SAM" id="Phobius"/>
    </source>
</evidence>
<evidence type="ECO:0000259" key="2">
    <source>
        <dbReference type="Pfam" id="PF04773"/>
    </source>
</evidence>
<evidence type="ECO:0000313" key="5">
    <source>
        <dbReference type="Proteomes" id="UP001309705"/>
    </source>
</evidence>
<sequence length="311" mass="34895">MKDYPPEIRQQAALWAVRLTESPQESEQDQALRNWLRQDPRHAFALQQAQKLWQNLGSLNEQQKQPLRAPAFKSKRALRWRIAALLLLGLCGGTAWLSDGLLLLQADYRAEHQVRRVTLPDGSNVDMDAGSAIALDYDRTVRRVKLLQGTAWFSPAPVGEREKRPFLVDASTGTTQAMGTQFMIQNSTDTTTVGVIEHSVEVTAGEQSLRLQERQAARYDRQGLTRIADWNTQDSGDWRRGLLIFKQQPLADVVARINRYHSGTVIVAGETLRQRRVSGIFSLTDLDSALSAIRAELGAKEARLPGVILLY</sequence>
<dbReference type="PANTHER" id="PTHR30273:SF2">
    <property type="entry name" value="PROTEIN FECR"/>
    <property type="match status" value="1"/>
</dbReference>
<dbReference type="Gene3D" id="3.55.50.30">
    <property type="match status" value="1"/>
</dbReference>
<organism evidence="4 5">
    <name type="scientific">Brenneria populi</name>
    <dbReference type="NCBI Taxonomy" id="1505588"/>
    <lineage>
        <taxon>Bacteria</taxon>
        <taxon>Pseudomonadati</taxon>
        <taxon>Pseudomonadota</taxon>
        <taxon>Gammaproteobacteria</taxon>
        <taxon>Enterobacterales</taxon>
        <taxon>Pectobacteriaceae</taxon>
        <taxon>Brenneria</taxon>
    </lineage>
</organism>
<dbReference type="InterPro" id="IPR032623">
    <property type="entry name" value="FecR_N"/>
</dbReference>
<proteinExistence type="predicted"/>
<keyword evidence="1" id="KW-1133">Transmembrane helix</keyword>
<feature type="domain" description="FecR protein" evidence="2">
    <location>
        <begin position="112"/>
        <end position="201"/>
    </location>
</feature>